<dbReference type="AlphaFoldDB" id="A0A0D7ARS9"/>
<feature type="region of interest" description="Disordered" evidence="1">
    <location>
        <begin position="166"/>
        <end position="187"/>
    </location>
</feature>
<feature type="region of interest" description="Disordered" evidence="1">
    <location>
        <begin position="1"/>
        <end position="22"/>
    </location>
</feature>
<reference evidence="3 4" key="1">
    <citation type="journal article" date="2015" name="Fungal Genet. Biol.">
        <title>Evolution of novel wood decay mechanisms in Agaricales revealed by the genome sequences of Fistulina hepatica and Cylindrobasidium torrendii.</title>
        <authorList>
            <person name="Floudas D."/>
            <person name="Held B.W."/>
            <person name="Riley R."/>
            <person name="Nagy L.G."/>
            <person name="Koehler G."/>
            <person name="Ransdell A.S."/>
            <person name="Younus H."/>
            <person name="Chow J."/>
            <person name="Chiniquy J."/>
            <person name="Lipzen A."/>
            <person name="Tritt A."/>
            <person name="Sun H."/>
            <person name="Haridas S."/>
            <person name="LaButti K."/>
            <person name="Ohm R.A."/>
            <person name="Kues U."/>
            <person name="Blanchette R.A."/>
            <person name="Grigoriev I.V."/>
            <person name="Minto R.E."/>
            <person name="Hibbett D.S."/>
        </authorList>
    </citation>
    <scope>NUCLEOTIDE SEQUENCE [LARGE SCALE GENOMIC DNA]</scope>
    <source>
        <strain evidence="3 4">FP15055 ss-10</strain>
    </source>
</reference>
<gene>
    <name evidence="3" type="ORF">CYLTODRAFT_460295</name>
</gene>
<evidence type="ECO:0000259" key="2">
    <source>
        <dbReference type="Pfam" id="PF20149"/>
    </source>
</evidence>
<organism evidence="3 4">
    <name type="scientific">Cylindrobasidium torrendii FP15055 ss-10</name>
    <dbReference type="NCBI Taxonomy" id="1314674"/>
    <lineage>
        <taxon>Eukaryota</taxon>
        <taxon>Fungi</taxon>
        <taxon>Dikarya</taxon>
        <taxon>Basidiomycota</taxon>
        <taxon>Agaricomycotina</taxon>
        <taxon>Agaricomycetes</taxon>
        <taxon>Agaricomycetidae</taxon>
        <taxon>Agaricales</taxon>
        <taxon>Marasmiineae</taxon>
        <taxon>Physalacriaceae</taxon>
        <taxon>Cylindrobasidium</taxon>
    </lineage>
</organism>
<keyword evidence="4" id="KW-1185">Reference proteome</keyword>
<dbReference type="Pfam" id="PF20149">
    <property type="entry name" value="DUF6532"/>
    <property type="match status" value="1"/>
</dbReference>
<feature type="region of interest" description="Disordered" evidence="1">
    <location>
        <begin position="103"/>
        <end position="137"/>
    </location>
</feature>
<evidence type="ECO:0000313" key="4">
    <source>
        <dbReference type="Proteomes" id="UP000054007"/>
    </source>
</evidence>
<dbReference type="Proteomes" id="UP000054007">
    <property type="component" value="Unassembled WGS sequence"/>
</dbReference>
<proteinExistence type="predicted"/>
<protein>
    <recommendedName>
        <fullName evidence="2">DUF6532 domain-containing protein</fullName>
    </recommendedName>
</protein>
<evidence type="ECO:0000313" key="3">
    <source>
        <dbReference type="EMBL" id="KIY60922.1"/>
    </source>
</evidence>
<dbReference type="EMBL" id="KN881153">
    <property type="protein sequence ID" value="KIY60922.1"/>
    <property type="molecule type" value="Genomic_DNA"/>
</dbReference>
<name>A0A0D7ARS9_9AGAR</name>
<accession>A0A0D7ARS9</accession>
<feature type="domain" description="DUF6532" evidence="2">
    <location>
        <begin position="211"/>
        <end position="395"/>
    </location>
</feature>
<dbReference type="InterPro" id="IPR045341">
    <property type="entry name" value="DUF6532"/>
</dbReference>
<evidence type="ECO:0000256" key="1">
    <source>
        <dbReference type="SAM" id="MobiDB-lite"/>
    </source>
</evidence>
<sequence>MSCVTRSSALQAPTAGPSSTPVCISAPAASKGVPAALKGKAKEKQSKAAERARIAKTKIAAAEAKAADVCARAQTYAKVMAGDAALPNDELANIEEYYQSMAPIIDSDGNGDGSADEADNAASGKDAGEPSNAEEAEEDNDFVMAGAGDAQTTMAAREVSLAPTFNQHSDPAHKKAQDQHLQGHAKAQAEGKVVLAEFSPGTGSYLLQSRKIARKKTATGNAYPSPVDRDAWTMDVLHKTAHMSDYVSLEDVEHLNRLQADPARLARAMTVCLYGRGQELAQIAGACRTQIWGLITFGLIKDDIRDLLTSARQFNPNLYCQNNMFISIVAWFLFINKSKSDAQAYKVIMEAGKVNSAFCALIGAVLTHLLCETGSYIRSDFTDRASHDYFLILVWLEQFETQAPRWTAEWQSDLFAKACYIQEI</sequence>